<name>A0A1I6E7T3_9FIRM</name>
<dbReference type="HAMAP" id="MF_00213">
    <property type="entry name" value="HypA_HybF"/>
    <property type="match status" value="1"/>
</dbReference>
<dbReference type="STRING" id="39060.SAMN05660706_12842"/>
<dbReference type="EMBL" id="FOYM01000028">
    <property type="protein sequence ID" value="SFR13632.1"/>
    <property type="molecule type" value="Genomic_DNA"/>
</dbReference>
<evidence type="ECO:0000256" key="2">
    <source>
        <dbReference type="ARBA" id="ARBA00022723"/>
    </source>
</evidence>
<evidence type="ECO:0000256" key="3">
    <source>
        <dbReference type="ARBA" id="ARBA00022833"/>
    </source>
</evidence>
<dbReference type="NCBIfam" id="TIGR00100">
    <property type="entry name" value="hypA"/>
    <property type="match status" value="1"/>
</dbReference>
<comment type="similarity">
    <text evidence="4">Belongs to the HypA/HybF family.</text>
</comment>
<evidence type="ECO:0000313" key="5">
    <source>
        <dbReference type="EMBL" id="SFR13632.1"/>
    </source>
</evidence>
<dbReference type="Pfam" id="PF01155">
    <property type="entry name" value="HypA"/>
    <property type="match status" value="1"/>
</dbReference>
<dbReference type="GO" id="GO:0016151">
    <property type="term" value="F:nickel cation binding"/>
    <property type="evidence" value="ECO:0007669"/>
    <property type="project" value="UniProtKB-UniRule"/>
</dbReference>
<feature type="binding site" evidence="4">
    <location>
        <position position="2"/>
    </location>
    <ligand>
        <name>Ni(2+)</name>
        <dbReference type="ChEBI" id="CHEBI:49786"/>
    </ligand>
</feature>
<keyword evidence="6" id="KW-1185">Reference proteome</keyword>
<dbReference type="GO" id="GO:0051604">
    <property type="term" value="P:protein maturation"/>
    <property type="evidence" value="ECO:0007669"/>
    <property type="project" value="InterPro"/>
</dbReference>
<organism evidence="5 6">
    <name type="scientific">Desulfoscipio geothermicus DSM 3669</name>
    <dbReference type="NCBI Taxonomy" id="1121426"/>
    <lineage>
        <taxon>Bacteria</taxon>
        <taxon>Bacillati</taxon>
        <taxon>Bacillota</taxon>
        <taxon>Clostridia</taxon>
        <taxon>Eubacteriales</taxon>
        <taxon>Desulfallaceae</taxon>
        <taxon>Desulfoscipio</taxon>
    </lineage>
</organism>
<dbReference type="PANTHER" id="PTHR34535">
    <property type="entry name" value="HYDROGENASE MATURATION FACTOR HYPA"/>
    <property type="match status" value="1"/>
</dbReference>
<sequence length="113" mass="12410">MHELSLIQELLDMVKQSAIENGITRVDRVRLVVGESYGALPEALAFAFEVLAEGTVCHGAALDIVDSPLLFKCRECGTEFKPGEYSYRCPDCSASNAEPVGGRELYVDYYEGD</sequence>
<keyword evidence="1 4" id="KW-0533">Nickel</keyword>
<dbReference type="PIRSF" id="PIRSF004761">
    <property type="entry name" value="Hydrgn_mat_HypA"/>
    <property type="match status" value="1"/>
</dbReference>
<dbReference type="InterPro" id="IPR000688">
    <property type="entry name" value="HypA/HybF"/>
</dbReference>
<feature type="binding site" evidence="4">
    <location>
        <position position="92"/>
    </location>
    <ligand>
        <name>Zn(2+)</name>
        <dbReference type="ChEBI" id="CHEBI:29105"/>
    </ligand>
</feature>
<gene>
    <name evidence="4" type="primary">hypA</name>
    <name evidence="5" type="ORF">SAMN05660706_12842</name>
</gene>
<protein>
    <recommendedName>
        <fullName evidence="4">Hydrogenase maturation factor HypA</fullName>
    </recommendedName>
</protein>
<comment type="function">
    <text evidence="4">Involved in the maturation of [NiFe] hydrogenases. Required for nickel insertion into the metal center of the hydrogenase.</text>
</comment>
<dbReference type="SUPFAM" id="SSF57802">
    <property type="entry name" value="Rubredoxin-like"/>
    <property type="match status" value="1"/>
</dbReference>
<keyword evidence="2 4" id="KW-0479">Metal-binding</keyword>
<feature type="binding site" evidence="4">
    <location>
        <position position="89"/>
    </location>
    <ligand>
        <name>Zn(2+)</name>
        <dbReference type="ChEBI" id="CHEBI:29105"/>
    </ligand>
</feature>
<evidence type="ECO:0000313" key="6">
    <source>
        <dbReference type="Proteomes" id="UP000199584"/>
    </source>
</evidence>
<evidence type="ECO:0000256" key="1">
    <source>
        <dbReference type="ARBA" id="ARBA00022596"/>
    </source>
</evidence>
<dbReference type="RefSeq" id="WP_092486165.1">
    <property type="nucleotide sequence ID" value="NZ_FOYM01000028.1"/>
</dbReference>
<proteinExistence type="inferred from homology"/>
<keyword evidence="3 4" id="KW-0862">Zinc</keyword>
<reference evidence="6" key="1">
    <citation type="submission" date="2016-10" db="EMBL/GenBank/DDBJ databases">
        <authorList>
            <person name="Varghese N."/>
            <person name="Submissions S."/>
        </authorList>
    </citation>
    <scope>NUCLEOTIDE SEQUENCE [LARGE SCALE GENOMIC DNA]</scope>
    <source>
        <strain evidence="6">DSM 3669</strain>
    </source>
</reference>
<accession>A0A1I6E7T3</accession>
<feature type="binding site" evidence="4">
    <location>
        <position position="76"/>
    </location>
    <ligand>
        <name>Zn(2+)</name>
        <dbReference type="ChEBI" id="CHEBI:29105"/>
    </ligand>
</feature>
<dbReference type="PANTHER" id="PTHR34535:SF3">
    <property type="entry name" value="HYDROGENASE MATURATION FACTOR HYPA"/>
    <property type="match status" value="1"/>
</dbReference>
<evidence type="ECO:0000256" key="4">
    <source>
        <dbReference type="HAMAP-Rule" id="MF_00213"/>
    </source>
</evidence>
<dbReference type="GO" id="GO:0008270">
    <property type="term" value="F:zinc ion binding"/>
    <property type="evidence" value="ECO:0007669"/>
    <property type="project" value="UniProtKB-UniRule"/>
</dbReference>
<dbReference type="AlphaFoldDB" id="A0A1I6E7T3"/>
<feature type="binding site" evidence="4">
    <location>
        <position position="73"/>
    </location>
    <ligand>
        <name>Zn(2+)</name>
        <dbReference type="ChEBI" id="CHEBI:29105"/>
    </ligand>
</feature>
<dbReference type="OrthoDB" id="9800361at2"/>
<dbReference type="Proteomes" id="UP000199584">
    <property type="component" value="Unassembled WGS sequence"/>
</dbReference>
<dbReference type="Gene3D" id="3.30.2320.80">
    <property type="match status" value="1"/>
</dbReference>